<comment type="caution">
    <text evidence="3">Lacks conserved residue(s) required for the propagation of feature annotation.</text>
</comment>
<accession>A0A9W6MS05</accession>
<dbReference type="InterPro" id="IPR016193">
    <property type="entry name" value="Cytidine_deaminase-like"/>
</dbReference>
<dbReference type="AlphaFoldDB" id="A0A9W6MS05"/>
<comment type="caution">
    <text evidence="4">The sequence shown here is derived from an EMBL/GenBank/DDBJ whole genome shotgun (WGS) entry which is preliminary data.</text>
</comment>
<comment type="subcellular location">
    <subcellularLocation>
        <location evidence="3">Cytoplasm</location>
    </subcellularLocation>
</comment>
<dbReference type="EMBL" id="BSFF01000002">
    <property type="protein sequence ID" value="GLK55798.1"/>
    <property type="molecule type" value="Genomic_DNA"/>
</dbReference>
<comment type="function">
    <text evidence="3">Required for formate dehydrogenase (FDH) activity. Acts as a sulfur carrier protein that transfers sulfur from IscS to the molybdenum cofactor prior to its insertion into FDH.</text>
</comment>
<dbReference type="HAMAP" id="MF_00187">
    <property type="entry name" value="FdhD"/>
    <property type="match status" value="1"/>
</dbReference>
<sequence length="303" mass="31793">MDGPVKPDHDALDVLTRSPILSDMTTVPPPIVRLSRAVWRDGTVRETSERATPAETPIALVYDGGTQAVMMASPTDVEDFAVGFSLTEGIVGSAAEIESLEVVDQGIGLEARMWLAKDLSRSLSARRRSLAGPTGCGLCGIDSLEQAVKPARRVSAEAIFTATDVHEALEALSRAQTLNFATRAVHGAGFYRPGQGLVAAREDVGRHNALDKLAGHLARTGEDAANGFIVLTSRVSVEMIQKAAVIGVGLVVAVSAPTALGVRMAEEAGITLAAIARGDGFEVFTHPHRIVADTAPESAVRLS</sequence>
<dbReference type="GO" id="GO:0016783">
    <property type="term" value="F:sulfurtransferase activity"/>
    <property type="evidence" value="ECO:0007669"/>
    <property type="project" value="InterPro"/>
</dbReference>
<organism evidence="4 5">
    <name type="scientific">Methylopila capsulata</name>
    <dbReference type="NCBI Taxonomy" id="61654"/>
    <lineage>
        <taxon>Bacteria</taxon>
        <taxon>Pseudomonadati</taxon>
        <taxon>Pseudomonadota</taxon>
        <taxon>Alphaproteobacteria</taxon>
        <taxon>Hyphomicrobiales</taxon>
        <taxon>Methylopilaceae</taxon>
        <taxon>Methylopila</taxon>
    </lineage>
</organism>
<dbReference type="Gene3D" id="3.10.20.10">
    <property type="match status" value="1"/>
</dbReference>
<dbReference type="GO" id="GO:0005737">
    <property type="term" value="C:cytoplasm"/>
    <property type="evidence" value="ECO:0007669"/>
    <property type="project" value="UniProtKB-SubCell"/>
</dbReference>
<proteinExistence type="inferred from homology"/>
<dbReference type="PIRSF" id="PIRSF015626">
    <property type="entry name" value="FdhD"/>
    <property type="match status" value="1"/>
</dbReference>
<protein>
    <recommendedName>
        <fullName evidence="3">Sulfur carrier protein FdhD</fullName>
    </recommendedName>
</protein>
<evidence type="ECO:0000256" key="3">
    <source>
        <dbReference type="HAMAP-Rule" id="MF_00187"/>
    </source>
</evidence>
<dbReference type="PANTHER" id="PTHR30592:SF1">
    <property type="entry name" value="SULFUR CARRIER PROTEIN FDHD"/>
    <property type="match status" value="1"/>
</dbReference>
<name>A0A9W6MS05_9HYPH</name>
<dbReference type="InterPro" id="IPR003786">
    <property type="entry name" value="FdhD"/>
</dbReference>
<keyword evidence="2 3" id="KW-0501">Molybdenum cofactor biosynthesis</keyword>
<comment type="similarity">
    <text evidence="3">Belongs to the FdhD family.</text>
</comment>
<dbReference type="Gene3D" id="3.40.140.10">
    <property type="entry name" value="Cytidine Deaminase, domain 2"/>
    <property type="match status" value="1"/>
</dbReference>
<evidence type="ECO:0000256" key="1">
    <source>
        <dbReference type="ARBA" id="ARBA00022490"/>
    </source>
</evidence>
<evidence type="ECO:0000313" key="4">
    <source>
        <dbReference type="EMBL" id="GLK55798.1"/>
    </source>
</evidence>
<dbReference type="GO" id="GO:0097163">
    <property type="term" value="F:sulfur carrier activity"/>
    <property type="evidence" value="ECO:0007669"/>
    <property type="project" value="UniProtKB-UniRule"/>
</dbReference>
<evidence type="ECO:0000313" key="5">
    <source>
        <dbReference type="Proteomes" id="UP001143400"/>
    </source>
</evidence>
<reference evidence="4" key="1">
    <citation type="journal article" date="2014" name="Int. J. Syst. Evol. Microbiol.">
        <title>Complete genome sequence of Corynebacterium casei LMG S-19264T (=DSM 44701T), isolated from a smear-ripened cheese.</title>
        <authorList>
            <consortium name="US DOE Joint Genome Institute (JGI-PGF)"/>
            <person name="Walter F."/>
            <person name="Albersmeier A."/>
            <person name="Kalinowski J."/>
            <person name="Ruckert C."/>
        </authorList>
    </citation>
    <scope>NUCLEOTIDE SEQUENCE</scope>
    <source>
        <strain evidence="4">VKM B-1606</strain>
    </source>
</reference>
<dbReference type="SUPFAM" id="SSF53927">
    <property type="entry name" value="Cytidine deaminase-like"/>
    <property type="match status" value="1"/>
</dbReference>
<reference evidence="4" key="2">
    <citation type="submission" date="2023-01" db="EMBL/GenBank/DDBJ databases">
        <authorList>
            <person name="Sun Q."/>
            <person name="Evtushenko L."/>
        </authorList>
    </citation>
    <scope>NUCLEOTIDE SEQUENCE</scope>
    <source>
        <strain evidence="4">VKM B-1606</strain>
    </source>
</reference>
<dbReference type="Proteomes" id="UP001143400">
    <property type="component" value="Unassembled WGS sequence"/>
</dbReference>
<feature type="active site" description="Cysteine persulfide intermediate" evidence="3">
    <location>
        <position position="136"/>
    </location>
</feature>
<dbReference type="PANTHER" id="PTHR30592">
    <property type="entry name" value="FORMATE DEHYDROGENASE"/>
    <property type="match status" value="1"/>
</dbReference>
<keyword evidence="1 3" id="KW-0963">Cytoplasm</keyword>
<dbReference type="Pfam" id="PF02634">
    <property type="entry name" value="FdhD-NarQ"/>
    <property type="match status" value="1"/>
</dbReference>
<dbReference type="NCBIfam" id="TIGR00129">
    <property type="entry name" value="fdhD_narQ"/>
    <property type="match status" value="1"/>
</dbReference>
<gene>
    <name evidence="3 4" type="primary">fdhD</name>
    <name evidence="4" type="ORF">GCM10008170_18170</name>
</gene>
<dbReference type="GO" id="GO:0006777">
    <property type="term" value="P:Mo-molybdopterin cofactor biosynthetic process"/>
    <property type="evidence" value="ECO:0007669"/>
    <property type="project" value="UniProtKB-UniRule"/>
</dbReference>
<evidence type="ECO:0000256" key="2">
    <source>
        <dbReference type="ARBA" id="ARBA00023150"/>
    </source>
</evidence>